<evidence type="ECO:0000313" key="5">
    <source>
        <dbReference type="Proteomes" id="UP000019184"/>
    </source>
</evidence>
<dbReference type="InterPro" id="IPR048469">
    <property type="entry name" value="YchJ-like_M"/>
</dbReference>
<evidence type="ECO:0000259" key="3">
    <source>
        <dbReference type="Pfam" id="PF17775"/>
    </source>
</evidence>
<sequence length="134" mass="15055">MNPGALCPCGSAKPYNACCGPFLDHAQLPDTAEALMRSRYSAYVLVREDYLLRTWHESTRPQSLDFDNAEAITWLGLKIVHAEAGGTNDQQGMVEFVARYKIGGRAHRMTETSRFIRENGQWFYLDGALPPMLT</sequence>
<comment type="caution">
    <text evidence="4">The sequence shown here is derived from an EMBL/GenBank/DDBJ whole genome shotgun (WGS) entry which is preliminary data.</text>
</comment>
<organism evidence="4 5">
    <name type="scientific">Candidatus Contendobacter odensis Run_B_J11</name>
    <dbReference type="NCBI Taxonomy" id="1400861"/>
    <lineage>
        <taxon>Bacteria</taxon>
        <taxon>Pseudomonadati</taxon>
        <taxon>Pseudomonadota</taxon>
        <taxon>Gammaproteobacteria</taxon>
        <taxon>Candidatus Competibacteraceae</taxon>
        <taxon>Candidatus Contendibacter</taxon>
    </lineage>
</organism>
<dbReference type="Proteomes" id="UP000019184">
    <property type="component" value="Unassembled WGS sequence"/>
</dbReference>
<dbReference type="AlphaFoldDB" id="A0A7U7J2U2"/>
<dbReference type="HAMAP" id="MF_00612">
    <property type="entry name" value="UPF0225"/>
    <property type="match status" value="1"/>
</dbReference>
<dbReference type="InterPro" id="IPR023006">
    <property type="entry name" value="YchJ-like"/>
</dbReference>
<evidence type="ECO:0000256" key="2">
    <source>
        <dbReference type="HAMAP-Rule" id="MF_00612"/>
    </source>
</evidence>
<dbReference type="EMBL" id="CBTK010000033">
    <property type="protein sequence ID" value="CDH43668.1"/>
    <property type="molecule type" value="Genomic_DNA"/>
</dbReference>
<accession>A0A7U7J2U2</accession>
<dbReference type="PANTHER" id="PTHR33747:SF1">
    <property type="entry name" value="ADENYLATE CYCLASE-ASSOCIATED CAP C-TERMINAL DOMAIN-CONTAINING PROTEIN"/>
    <property type="match status" value="1"/>
</dbReference>
<dbReference type="SUPFAM" id="SSF54427">
    <property type="entry name" value="NTF2-like"/>
    <property type="match status" value="1"/>
</dbReference>
<dbReference type="PANTHER" id="PTHR33747">
    <property type="entry name" value="UPF0225 PROTEIN SCO1677"/>
    <property type="match status" value="1"/>
</dbReference>
<evidence type="ECO:0000313" key="4">
    <source>
        <dbReference type="EMBL" id="CDH43668.1"/>
    </source>
</evidence>
<feature type="domain" description="YchJ-like middle NTF2-like" evidence="3">
    <location>
        <begin position="31"/>
        <end position="127"/>
    </location>
</feature>
<reference evidence="4 5" key="1">
    <citation type="journal article" date="2014" name="ISME J.">
        <title>Candidatus Competibacter-lineage genomes retrieved from metagenomes reveal functional metabolic diversity.</title>
        <authorList>
            <person name="McIlroy S.J."/>
            <person name="Albertsen M."/>
            <person name="Andresen E.K."/>
            <person name="Saunders A.M."/>
            <person name="Kristiansen R."/>
            <person name="Stokholm-Bjerregaard M."/>
            <person name="Nielsen K.L."/>
            <person name="Nielsen P.H."/>
        </authorList>
    </citation>
    <scope>NUCLEOTIDE SEQUENCE [LARGE SCALE GENOMIC DNA]</scope>
    <source>
        <strain evidence="4 5">Run_B_J11</strain>
    </source>
</reference>
<dbReference type="InterPro" id="IPR032710">
    <property type="entry name" value="NTF2-like_dom_sf"/>
</dbReference>
<protein>
    <recommendedName>
        <fullName evidence="2">UPF0225 protein BN874_1280008</fullName>
    </recommendedName>
</protein>
<gene>
    <name evidence="4" type="ORF">BN874_1280008</name>
</gene>
<dbReference type="Pfam" id="PF02810">
    <property type="entry name" value="SEC-C"/>
    <property type="match status" value="1"/>
</dbReference>
<evidence type="ECO:0000256" key="1">
    <source>
        <dbReference type="ARBA" id="ARBA00010839"/>
    </source>
</evidence>
<comment type="similarity">
    <text evidence="1 2">Belongs to the UPF0225 family.</text>
</comment>
<dbReference type="OrthoDB" id="21421at2"/>
<keyword evidence="5" id="KW-1185">Reference proteome</keyword>
<dbReference type="Pfam" id="PF17775">
    <property type="entry name" value="YchJ_M-like"/>
    <property type="match status" value="1"/>
</dbReference>
<proteinExistence type="inferred from homology"/>
<name>A0A7U7J2U2_9GAMM</name>
<dbReference type="RefSeq" id="WP_034430738.1">
    <property type="nucleotide sequence ID" value="NZ_CBTK010000033.1"/>
</dbReference>
<dbReference type="InterPro" id="IPR004027">
    <property type="entry name" value="SEC_C_motif"/>
</dbReference>
<dbReference type="Gene3D" id="3.10.450.50">
    <property type="match status" value="1"/>
</dbReference>